<dbReference type="Gene3D" id="3.40.1090.10">
    <property type="entry name" value="Cytosolic phospholipase A2 catalytic domain"/>
    <property type="match status" value="1"/>
</dbReference>
<name>A0A2K9V938_9VIRU</name>
<dbReference type="InterPro" id="IPR016035">
    <property type="entry name" value="Acyl_Trfase/lysoPLipase"/>
</dbReference>
<dbReference type="GO" id="GO:0016042">
    <property type="term" value="P:lipid catabolic process"/>
    <property type="evidence" value="ECO:0007669"/>
    <property type="project" value="UniProtKB-UniRule"/>
</dbReference>
<proteinExistence type="predicted"/>
<feature type="short sequence motif" description="GXSXG" evidence="4">
    <location>
        <begin position="61"/>
        <end position="65"/>
    </location>
</feature>
<evidence type="ECO:0000313" key="6">
    <source>
        <dbReference type="EMBL" id="AUV58694.1"/>
    </source>
</evidence>
<dbReference type="Pfam" id="PF01734">
    <property type="entry name" value="Patatin"/>
    <property type="match status" value="1"/>
</dbReference>
<dbReference type="PROSITE" id="PS51635">
    <property type="entry name" value="PNPLA"/>
    <property type="match status" value="1"/>
</dbReference>
<dbReference type="InterPro" id="IPR050301">
    <property type="entry name" value="NTE"/>
</dbReference>
<feature type="active site" description="Nucleophile" evidence="4">
    <location>
        <position position="63"/>
    </location>
</feature>
<organism evidence="6">
    <name type="scientific">Bandra megavirus</name>
    <dbReference type="NCBI Taxonomy" id="2071566"/>
    <lineage>
        <taxon>Viruses</taxon>
        <taxon>Varidnaviria</taxon>
        <taxon>Bamfordvirae</taxon>
        <taxon>Nucleocytoviricota</taxon>
        <taxon>Megaviricetes</taxon>
        <taxon>Imitervirales</taxon>
        <taxon>Mimiviridae</taxon>
        <taxon>Megamimivirinae</taxon>
        <taxon>Megavirus</taxon>
    </lineage>
</organism>
<evidence type="ECO:0000256" key="4">
    <source>
        <dbReference type="PROSITE-ProRule" id="PRU01161"/>
    </source>
</evidence>
<dbReference type="SUPFAM" id="SSF52151">
    <property type="entry name" value="FabD/lysophospholipase-like"/>
    <property type="match status" value="1"/>
</dbReference>
<feature type="active site" description="Proton acceptor" evidence="4">
    <location>
        <position position="240"/>
    </location>
</feature>
<dbReference type="PANTHER" id="PTHR14226">
    <property type="entry name" value="NEUROPATHY TARGET ESTERASE/SWISS CHEESE D.MELANOGASTER"/>
    <property type="match status" value="1"/>
</dbReference>
<accession>A0A2K9V938</accession>
<reference evidence="6" key="1">
    <citation type="submission" date="2018-01" db="EMBL/GenBank/DDBJ databases">
        <title>Draft genome sequence of Bandra megavirus.</title>
        <authorList>
            <person name="Chatterjee A."/>
            <person name="Yadav R."/>
            <person name="Kondabagil K."/>
        </authorList>
    </citation>
    <scope>NUCLEOTIDE SEQUENCE</scope>
    <source>
        <strain evidence="6">KK-1</strain>
    </source>
</reference>
<feature type="short sequence motif" description="DGA/G" evidence="4">
    <location>
        <begin position="240"/>
        <end position="242"/>
    </location>
</feature>
<feature type="short sequence motif" description="GXGXXG" evidence="4">
    <location>
        <begin position="29"/>
        <end position="34"/>
    </location>
</feature>
<evidence type="ECO:0000259" key="5">
    <source>
        <dbReference type="PROSITE" id="PS51635"/>
    </source>
</evidence>
<evidence type="ECO:0000256" key="2">
    <source>
        <dbReference type="ARBA" id="ARBA00022963"/>
    </source>
</evidence>
<dbReference type="GO" id="GO:0016787">
    <property type="term" value="F:hydrolase activity"/>
    <property type="evidence" value="ECO:0007669"/>
    <property type="project" value="UniProtKB-UniRule"/>
</dbReference>
<dbReference type="EMBL" id="MG779364">
    <property type="protein sequence ID" value="AUV58694.1"/>
    <property type="molecule type" value="Genomic_DNA"/>
</dbReference>
<keyword evidence="1 4" id="KW-0378">Hydrolase</keyword>
<evidence type="ECO:0000256" key="3">
    <source>
        <dbReference type="ARBA" id="ARBA00023098"/>
    </source>
</evidence>
<dbReference type="PANTHER" id="PTHR14226:SF57">
    <property type="entry name" value="BLR7027 PROTEIN"/>
    <property type="match status" value="1"/>
</dbReference>
<protein>
    <submittedName>
        <fullName evidence="6">Patatin phospholipase</fullName>
    </submittedName>
</protein>
<evidence type="ECO:0000256" key="1">
    <source>
        <dbReference type="ARBA" id="ARBA00022801"/>
    </source>
</evidence>
<sequence length="351" mass="40385">MVSKYFKINFKLKTTVDDDIIKNAFFIEGGGTRGVYAAGVLKYLFEDNEFLNLCKVDLFGGTSVGSFLSTALSLGYNKEDIIGVSKIIDLSKLIDSKYMFMFTAFRFLSKGHMYDDSGRQDILKKILNYRIEIIREHLGIAKGIEFCGTHITFGHLKKLIQEYPNIYKHLLINTVDISRKEQIFMTTLNDDWDEIKLFDAMLASSSIPFVFEQSKLYYNTKTKKYSYENTLDSTTNYFVDGGVSNMNPLDYLLLHGDLKNYNLWLLQFTNKPKYVNINSNIVLLKQLVDHIMGAKNNINMNILHQEYQINVINLNSKAGALDIYTPEKVQEIIEDIYNQCLSGTLHFENNI</sequence>
<keyword evidence="2 4" id="KW-0442">Lipid degradation</keyword>
<dbReference type="InterPro" id="IPR002641">
    <property type="entry name" value="PNPLA_dom"/>
</dbReference>
<keyword evidence="3 4" id="KW-0443">Lipid metabolism</keyword>
<feature type="domain" description="PNPLA" evidence="5">
    <location>
        <begin position="25"/>
        <end position="253"/>
    </location>
</feature>